<protein>
    <submittedName>
        <fullName evidence="1">Uncharacterized protein</fullName>
    </submittedName>
</protein>
<name>A0A2T7PAM3_POMCA</name>
<comment type="caution">
    <text evidence="1">The sequence shown here is derived from an EMBL/GenBank/DDBJ whole genome shotgun (WGS) entry which is preliminary data.</text>
</comment>
<evidence type="ECO:0000313" key="2">
    <source>
        <dbReference type="Proteomes" id="UP000245119"/>
    </source>
</evidence>
<sequence length="104" mass="11407">MRLVTCRPRGYGELSASLRQRHVVGANGKDVDHVHPRRPKAVHVTDKRWSRGAETKVCGCSTLNSPVLVRQEQSIAIRTCLQDKAHYSIRDSAKGPGSGAGYRG</sequence>
<keyword evidence="2" id="KW-1185">Reference proteome</keyword>
<accession>A0A2T7PAM3</accession>
<reference evidence="1 2" key="1">
    <citation type="submission" date="2018-04" db="EMBL/GenBank/DDBJ databases">
        <title>The genome of golden apple snail Pomacea canaliculata provides insight into stress tolerance and invasive adaptation.</title>
        <authorList>
            <person name="Liu C."/>
            <person name="Liu B."/>
            <person name="Ren Y."/>
            <person name="Zhang Y."/>
            <person name="Wang H."/>
            <person name="Li S."/>
            <person name="Jiang F."/>
            <person name="Yin L."/>
            <person name="Zhang G."/>
            <person name="Qian W."/>
            <person name="Fan W."/>
        </authorList>
    </citation>
    <scope>NUCLEOTIDE SEQUENCE [LARGE SCALE GENOMIC DNA]</scope>
    <source>
        <strain evidence="1">SZHN2017</strain>
        <tissue evidence="1">Muscle</tissue>
    </source>
</reference>
<dbReference type="Proteomes" id="UP000245119">
    <property type="component" value="Linkage Group LG5"/>
</dbReference>
<proteinExistence type="predicted"/>
<gene>
    <name evidence="1" type="ORF">C0Q70_09740</name>
</gene>
<evidence type="ECO:0000313" key="1">
    <source>
        <dbReference type="EMBL" id="PVD30474.1"/>
    </source>
</evidence>
<organism evidence="1 2">
    <name type="scientific">Pomacea canaliculata</name>
    <name type="common">Golden apple snail</name>
    <dbReference type="NCBI Taxonomy" id="400727"/>
    <lineage>
        <taxon>Eukaryota</taxon>
        <taxon>Metazoa</taxon>
        <taxon>Spiralia</taxon>
        <taxon>Lophotrochozoa</taxon>
        <taxon>Mollusca</taxon>
        <taxon>Gastropoda</taxon>
        <taxon>Caenogastropoda</taxon>
        <taxon>Architaenioglossa</taxon>
        <taxon>Ampullarioidea</taxon>
        <taxon>Ampullariidae</taxon>
        <taxon>Pomacea</taxon>
    </lineage>
</organism>
<dbReference type="EMBL" id="PZQS01000005">
    <property type="protein sequence ID" value="PVD30474.1"/>
    <property type="molecule type" value="Genomic_DNA"/>
</dbReference>
<dbReference type="AlphaFoldDB" id="A0A2T7PAM3"/>